<dbReference type="PANTHER" id="PTHR33415:SF12">
    <property type="entry name" value="PROTEIN EMBRYO DEFECTIVE 514"/>
    <property type="match status" value="1"/>
</dbReference>
<dbReference type="InterPro" id="IPR044673">
    <property type="entry name" value="DCL-like"/>
</dbReference>
<name>A0ABY7BV64_9HYPH</name>
<reference evidence="1" key="1">
    <citation type="submission" date="2022-12" db="EMBL/GenBank/DDBJ databases">
        <title>Jiella pelagia sp. nov., isolated from phosphonate enriched culture of Northwest Pacific surface seawater.</title>
        <authorList>
            <person name="Shin D.Y."/>
            <person name="Hwang C.Y."/>
        </authorList>
    </citation>
    <scope>NUCLEOTIDE SEQUENCE</scope>
    <source>
        <strain evidence="1">HL-NP1</strain>
    </source>
</reference>
<evidence type="ECO:0000313" key="2">
    <source>
        <dbReference type="Proteomes" id="UP001164020"/>
    </source>
</evidence>
<accession>A0ABY7BV64</accession>
<dbReference type="EMBL" id="CP114029">
    <property type="protein sequence ID" value="WAP67694.1"/>
    <property type="molecule type" value="Genomic_DNA"/>
</dbReference>
<proteinExistence type="predicted"/>
<protein>
    <submittedName>
        <fullName evidence="1">DCL family protein</fullName>
    </submittedName>
</protein>
<dbReference type="Gene3D" id="3.10.450.40">
    <property type="match status" value="1"/>
</dbReference>
<keyword evidence="2" id="KW-1185">Reference proteome</keyword>
<gene>
    <name evidence="1" type="ORF">OH818_19765</name>
</gene>
<dbReference type="PANTHER" id="PTHR33415">
    <property type="entry name" value="PROTEIN EMBRYO DEFECTIVE 514"/>
    <property type="match status" value="1"/>
</dbReference>
<dbReference type="RefSeq" id="WP_329610457.1">
    <property type="nucleotide sequence ID" value="NZ_CP114029.1"/>
</dbReference>
<organism evidence="1 2">
    <name type="scientific">Jiella pelagia</name>
    <dbReference type="NCBI Taxonomy" id="2986949"/>
    <lineage>
        <taxon>Bacteria</taxon>
        <taxon>Pseudomonadati</taxon>
        <taxon>Pseudomonadota</taxon>
        <taxon>Alphaproteobacteria</taxon>
        <taxon>Hyphomicrobiales</taxon>
        <taxon>Aurantimonadaceae</taxon>
        <taxon>Jiella</taxon>
    </lineage>
</organism>
<sequence>MPAKPVNIGSIVFPKKGDATAFFQSMLYKYELGDKVSDEDANVLSALVSNHPEAAAKIGVGIASFSVRTADFGTRCFWVNRSDGSTEKFSFRACY</sequence>
<dbReference type="Pfam" id="PF11523">
    <property type="entry name" value="DUF3223"/>
    <property type="match status" value="1"/>
</dbReference>
<evidence type="ECO:0000313" key="1">
    <source>
        <dbReference type="EMBL" id="WAP67694.1"/>
    </source>
</evidence>
<dbReference type="Proteomes" id="UP001164020">
    <property type="component" value="Chromosome"/>
</dbReference>